<feature type="compositionally biased region" description="Low complexity" evidence="1">
    <location>
        <begin position="184"/>
        <end position="195"/>
    </location>
</feature>
<sequence length="251" mass="24801">MIAVVNTALVAVAVSAGCGISDTEALPAGQPVRGGLTADSGSLLRVYFVTPQGTWPVSRPAAAGDRLQQAMDALLSGPTAEERARGLGTKLPTADRKLRATARRDGVELHLPWLVRDLPHVAVSQLVCTAAAVPGVGEDAVVRVFEPGMGNTPWLVECDGNGSAIPSAQKGSTNRPTGEGSGSVGPADGPAGPAGQADRAVGSAGRIAGPFGQADGSGSLAGKVANSVSRAGGMAGSVGRVVGSLGRGGVL</sequence>
<feature type="compositionally biased region" description="Polar residues" evidence="1">
    <location>
        <begin position="164"/>
        <end position="176"/>
    </location>
</feature>
<proteinExistence type="predicted"/>
<dbReference type="AlphaFoldDB" id="A0A2T0MMV5"/>
<keyword evidence="4" id="KW-1185">Reference proteome</keyword>
<comment type="caution">
    <text evidence="3">The sequence shown here is derived from an EMBL/GenBank/DDBJ whole genome shotgun (WGS) entry which is preliminary data.</text>
</comment>
<evidence type="ECO:0000259" key="2">
    <source>
        <dbReference type="Pfam" id="PF10646"/>
    </source>
</evidence>
<reference evidence="3 4" key="1">
    <citation type="submission" date="2018-03" db="EMBL/GenBank/DDBJ databases">
        <title>Genomic Encyclopedia of Type Strains, Phase III (KMG-III): the genomes of soil and plant-associated and newly described type strains.</title>
        <authorList>
            <person name="Whitman W."/>
        </authorList>
    </citation>
    <scope>NUCLEOTIDE SEQUENCE [LARGE SCALE GENOMIC DNA]</scope>
    <source>
        <strain evidence="3 4">CGMCC 4.7104</strain>
    </source>
</reference>
<organism evidence="3 4">
    <name type="scientific">Nonomuraea fuscirosea</name>
    <dbReference type="NCBI Taxonomy" id="1291556"/>
    <lineage>
        <taxon>Bacteria</taxon>
        <taxon>Bacillati</taxon>
        <taxon>Actinomycetota</taxon>
        <taxon>Actinomycetes</taxon>
        <taxon>Streptosporangiales</taxon>
        <taxon>Streptosporangiaceae</taxon>
        <taxon>Nonomuraea</taxon>
    </lineage>
</organism>
<dbReference type="Pfam" id="PF10646">
    <property type="entry name" value="Germane"/>
    <property type="match status" value="1"/>
</dbReference>
<evidence type="ECO:0000313" key="4">
    <source>
        <dbReference type="Proteomes" id="UP000238312"/>
    </source>
</evidence>
<protein>
    <recommendedName>
        <fullName evidence="2">GerMN domain-containing protein</fullName>
    </recommendedName>
</protein>
<dbReference type="EMBL" id="PVNG01000021">
    <property type="protein sequence ID" value="PRX59168.1"/>
    <property type="molecule type" value="Genomic_DNA"/>
</dbReference>
<evidence type="ECO:0000313" key="3">
    <source>
        <dbReference type="EMBL" id="PRX59168.1"/>
    </source>
</evidence>
<dbReference type="InterPro" id="IPR019606">
    <property type="entry name" value="GerMN"/>
</dbReference>
<evidence type="ECO:0000256" key="1">
    <source>
        <dbReference type="SAM" id="MobiDB-lite"/>
    </source>
</evidence>
<dbReference type="Proteomes" id="UP000238312">
    <property type="component" value="Unassembled WGS sequence"/>
</dbReference>
<feature type="domain" description="GerMN" evidence="2">
    <location>
        <begin position="46"/>
        <end position="137"/>
    </location>
</feature>
<accession>A0A2T0MMV5</accession>
<name>A0A2T0MMV5_9ACTN</name>
<gene>
    <name evidence="3" type="ORF">B0I32_121272</name>
</gene>
<feature type="region of interest" description="Disordered" evidence="1">
    <location>
        <begin position="160"/>
        <end position="208"/>
    </location>
</feature>
<dbReference type="RefSeq" id="WP_181308330.1">
    <property type="nucleotide sequence ID" value="NZ_PVNG01000021.1"/>
</dbReference>